<sequence>MFYVRRVPHDTISLLIPEVCQTIIDEYKDEVMKCPTTPEEWRAISDKFMESGSLYYNYKGFYSVVLMALVDADYKFIWADIGGMGSASDAQIYNASELNECVEDGSIGFPDPDPFPNDNQDVPYFFVGDDAFALLPNMMKPYSLRGMTRPERILNYRLSRARRVAENALPSWPTVSKFS</sequence>
<gene>
    <name evidence="5" type="primary">LOC106810490</name>
</gene>
<protein>
    <submittedName>
        <fullName evidence="5">Uncharacterized protein LOC106810490</fullName>
    </submittedName>
</protein>
<evidence type="ECO:0000259" key="3">
    <source>
        <dbReference type="Pfam" id="PF13359"/>
    </source>
</evidence>
<organism evidence="4 5">
    <name type="scientific">Priapulus caudatus</name>
    <name type="common">Priapulid worm</name>
    <dbReference type="NCBI Taxonomy" id="37621"/>
    <lineage>
        <taxon>Eukaryota</taxon>
        <taxon>Metazoa</taxon>
        <taxon>Ecdysozoa</taxon>
        <taxon>Scalidophora</taxon>
        <taxon>Priapulida</taxon>
        <taxon>Priapulimorpha</taxon>
        <taxon>Priapulimorphida</taxon>
        <taxon>Priapulidae</taxon>
        <taxon>Priapulus</taxon>
    </lineage>
</organism>
<dbReference type="Proteomes" id="UP000695022">
    <property type="component" value="Unplaced"/>
</dbReference>
<dbReference type="InterPro" id="IPR027806">
    <property type="entry name" value="HARBI1_dom"/>
</dbReference>
<proteinExistence type="predicted"/>
<name>A0ABM1EAY7_PRICU</name>
<reference evidence="5" key="1">
    <citation type="submission" date="2025-08" db="UniProtKB">
        <authorList>
            <consortium name="RefSeq"/>
        </authorList>
    </citation>
    <scope>IDENTIFICATION</scope>
</reference>
<dbReference type="Pfam" id="PF13359">
    <property type="entry name" value="DDE_Tnp_4"/>
    <property type="match status" value="1"/>
</dbReference>
<keyword evidence="4" id="KW-1185">Reference proteome</keyword>
<dbReference type="RefSeq" id="XP_014669358.1">
    <property type="nucleotide sequence ID" value="XM_014813872.1"/>
</dbReference>
<comment type="cofactor">
    <cofactor evidence="1">
        <name>a divalent metal cation</name>
        <dbReference type="ChEBI" id="CHEBI:60240"/>
    </cofactor>
</comment>
<accession>A0ABM1EAY7</accession>
<evidence type="ECO:0000256" key="1">
    <source>
        <dbReference type="ARBA" id="ARBA00001968"/>
    </source>
</evidence>
<feature type="domain" description="DDE Tnp4" evidence="3">
    <location>
        <begin position="46"/>
        <end position="169"/>
    </location>
</feature>
<evidence type="ECO:0000256" key="2">
    <source>
        <dbReference type="ARBA" id="ARBA00022723"/>
    </source>
</evidence>
<evidence type="ECO:0000313" key="5">
    <source>
        <dbReference type="RefSeq" id="XP_014669358.1"/>
    </source>
</evidence>
<keyword evidence="2" id="KW-0479">Metal-binding</keyword>
<dbReference type="GeneID" id="106810490"/>
<evidence type="ECO:0000313" key="4">
    <source>
        <dbReference type="Proteomes" id="UP000695022"/>
    </source>
</evidence>